<reference evidence="2" key="1">
    <citation type="submission" date="2025-08" db="UniProtKB">
        <authorList>
            <consortium name="RefSeq"/>
        </authorList>
    </citation>
    <scope>IDENTIFICATION</scope>
    <source>
        <strain evidence="2">J_2021</strain>
        <tissue evidence="2">Erythrocytes</tissue>
    </source>
</reference>
<dbReference type="InterPro" id="IPR008996">
    <property type="entry name" value="IL1/FGF"/>
</dbReference>
<dbReference type="Gene3D" id="2.80.10.50">
    <property type="match status" value="1"/>
</dbReference>
<dbReference type="KEGG" id="xla:121395552"/>
<accession>A0A1L8FLQ4</accession>
<sequence>MVYKGKQLPLSTLKHVQPLPGFNLKRLPKVMVTISENMEGRPPNMGAWNNKGQVYNVTITNINEDSLTSYSKTSDVCFSSCATTHLVYQDYTLTEYINTEGSVLSVAFTFSADGETYTLCSAGNGSLEFMKGPLPKTIEGTKCPFIFYKEVFTAGDDSYSLQCADGLGQYLSYDDSNLAILKDAADVTTDETCKMTISQI</sequence>
<dbReference type="AlphaFoldDB" id="A0A1L8FLQ4"/>
<dbReference type="RefSeq" id="XP_041425233.1">
    <property type="nucleotide sequence ID" value="XM_041569299.1"/>
</dbReference>
<gene>
    <name evidence="2" type="primary">LOC121395552</name>
</gene>
<protein>
    <submittedName>
        <fullName evidence="2">Uncharacterized protein LOC121395552 isoform X1</fullName>
    </submittedName>
</protein>
<dbReference type="OrthoDB" id="10395473at2759"/>
<evidence type="ECO:0000313" key="1">
    <source>
        <dbReference type="Proteomes" id="UP000186698"/>
    </source>
</evidence>
<dbReference type="SUPFAM" id="SSF50353">
    <property type="entry name" value="Cytokine"/>
    <property type="match status" value="1"/>
</dbReference>
<proteinExistence type="predicted"/>
<dbReference type="PaxDb" id="8355-A0A1L8FLQ4"/>
<keyword evidence="1" id="KW-1185">Reference proteome</keyword>
<dbReference type="GeneID" id="121395552"/>
<dbReference type="Proteomes" id="UP000186698">
    <property type="component" value="Chromosome 7L"/>
</dbReference>
<organism evidence="1 2">
    <name type="scientific">Xenopus laevis</name>
    <name type="common">African clawed frog</name>
    <dbReference type="NCBI Taxonomy" id="8355"/>
    <lineage>
        <taxon>Eukaryota</taxon>
        <taxon>Metazoa</taxon>
        <taxon>Chordata</taxon>
        <taxon>Craniata</taxon>
        <taxon>Vertebrata</taxon>
        <taxon>Euteleostomi</taxon>
        <taxon>Amphibia</taxon>
        <taxon>Batrachia</taxon>
        <taxon>Anura</taxon>
        <taxon>Pipoidea</taxon>
        <taxon>Pipidae</taxon>
        <taxon>Xenopodinae</taxon>
        <taxon>Xenopus</taxon>
        <taxon>Xenopus</taxon>
    </lineage>
</organism>
<name>A0A1L8FLQ4_XENLA</name>
<evidence type="ECO:0000313" key="2">
    <source>
        <dbReference type="RefSeq" id="XP_041425233.1"/>
    </source>
</evidence>